<dbReference type="EMBL" id="MSDO01000017">
    <property type="protein sequence ID" value="OLO03873.1"/>
    <property type="molecule type" value="Genomic_DNA"/>
</dbReference>
<dbReference type="RefSeq" id="WP_075570282.1">
    <property type="nucleotide sequence ID" value="NZ_MSDO01000017.1"/>
</dbReference>
<sequence>MKHYVVRPRSGKGWLLTLAFVVLIAAGIWPVIGLFNRAQPWLGLPPIAVWTYVIVLGCWLVMLIANRCIKVASHDD</sequence>
<evidence type="ECO:0000256" key="1">
    <source>
        <dbReference type="SAM" id="Phobius"/>
    </source>
</evidence>
<name>A0A1Q8SR40_9GAMM</name>
<proteinExistence type="predicted"/>
<keyword evidence="1" id="KW-0812">Transmembrane</keyword>
<organism evidence="2 3">
    <name type="scientific">Salinicola socius</name>
    <dbReference type="NCBI Taxonomy" id="404433"/>
    <lineage>
        <taxon>Bacteria</taxon>
        <taxon>Pseudomonadati</taxon>
        <taxon>Pseudomonadota</taxon>
        <taxon>Gammaproteobacteria</taxon>
        <taxon>Oceanospirillales</taxon>
        <taxon>Halomonadaceae</taxon>
        <taxon>Salinicola</taxon>
    </lineage>
</organism>
<dbReference type="STRING" id="404433.BTW07_11300"/>
<comment type="caution">
    <text evidence="2">The sequence shown here is derived from an EMBL/GenBank/DDBJ whole genome shotgun (WGS) entry which is preliminary data.</text>
</comment>
<feature type="transmembrane region" description="Helical" evidence="1">
    <location>
        <begin position="47"/>
        <end position="65"/>
    </location>
</feature>
<reference evidence="2 3" key="1">
    <citation type="submission" date="2016-12" db="EMBL/GenBank/DDBJ databases">
        <title>Draft genome sequences of strains Salinicola socius SMB35, Salinicola sp. MH3R3-1 and Chromohalobacter sp. SMB17 from the Verkhnekamsk potash mining region of Russia.</title>
        <authorList>
            <person name="Mavrodi D.V."/>
            <person name="Olsson B.E."/>
            <person name="Korsakova E.S."/>
            <person name="Pyankova A."/>
            <person name="Mavrodi O.V."/>
            <person name="Plotnikova E.G."/>
        </authorList>
    </citation>
    <scope>NUCLEOTIDE SEQUENCE [LARGE SCALE GENOMIC DNA]</scope>
    <source>
        <strain evidence="2 3">SMB35</strain>
    </source>
</reference>
<feature type="transmembrane region" description="Helical" evidence="1">
    <location>
        <begin position="12"/>
        <end position="35"/>
    </location>
</feature>
<dbReference type="OrthoDB" id="2706710at2"/>
<dbReference type="AlphaFoldDB" id="A0A1Q8SR40"/>
<keyword evidence="3" id="KW-1185">Reference proteome</keyword>
<keyword evidence="1" id="KW-1133">Transmembrane helix</keyword>
<protein>
    <recommendedName>
        <fullName evidence="4">DUF3311 domain-containing protein</fullName>
    </recommendedName>
</protein>
<evidence type="ECO:0000313" key="2">
    <source>
        <dbReference type="EMBL" id="OLO03873.1"/>
    </source>
</evidence>
<dbReference type="Proteomes" id="UP000186878">
    <property type="component" value="Unassembled WGS sequence"/>
</dbReference>
<gene>
    <name evidence="2" type="ORF">BTW07_11300</name>
</gene>
<accession>A0A1Q8SR40</accession>
<evidence type="ECO:0008006" key="4">
    <source>
        <dbReference type="Google" id="ProtNLM"/>
    </source>
</evidence>
<keyword evidence="1" id="KW-0472">Membrane</keyword>
<evidence type="ECO:0000313" key="3">
    <source>
        <dbReference type="Proteomes" id="UP000186878"/>
    </source>
</evidence>